<feature type="region of interest" description="Disordered" evidence="5">
    <location>
        <begin position="565"/>
        <end position="604"/>
    </location>
</feature>
<dbReference type="OrthoDB" id="28127at2759"/>
<feature type="region of interest" description="Disordered" evidence="5">
    <location>
        <begin position="526"/>
        <end position="549"/>
    </location>
</feature>
<comment type="caution">
    <text evidence="8">The sequence shown here is derived from an EMBL/GenBank/DDBJ whole genome shotgun (WGS) entry which is preliminary data.</text>
</comment>
<evidence type="ECO:0000256" key="3">
    <source>
        <dbReference type="ARBA" id="ARBA00022833"/>
    </source>
</evidence>
<evidence type="ECO:0000256" key="5">
    <source>
        <dbReference type="SAM" id="MobiDB-lite"/>
    </source>
</evidence>
<feature type="domain" description="SP-RING-type" evidence="7">
    <location>
        <begin position="107"/>
        <end position="194"/>
    </location>
</feature>
<keyword evidence="6" id="KW-0732">Signal</keyword>
<proteinExistence type="predicted"/>
<name>A0A835LJ87_9MAGN</name>
<dbReference type="PROSITE" id="PS51044">
    <property type="entry name" value="ZF_SP_RING"/>
    <property type="match status" value="1"/>
</dbReference>
<dbReference type="PANTHER" id="PTHR10782">
    <property type="entry name" value="ZINC FINGER MIZ DOMAIN-CONTAINING PROTEIN"/>
    <property type="match status" value="1"/>
</dbReference>
<evidence type="ECO:0000256" key="6">
    <source>
        <dbReference type="SAM" id="SignalP"/>
    </source>
</evidence>
<dbReference type="InterPro" id="IPR004181">
    <property type="entry name" value="Znf_MIZ"/>
</dbReference>
<dbReference type="GO" id="GO:0016925">
    <property type="term" value="P:protein sumoylation"/>
    <property type="evidence" value="ECO:0007669"/>
    <property type="project" value="UniProtKB-ARBA"/>
</dbReference>
<evidence type="ECO:0000256" key="4">
    <source>
        <dbReference type="PROSITE-ProRule" id="PRU00452"/>
    </source>
</evidence>
<evidence type="ECO:0000259" key="7">
    <source>
        <dbReference type="PROSITE" id="PS51044"/>
    </source>
</evidence>
<accession>A0A835LJ87</accession>
<dbReference type="EMBL" id="JADFTS010000007">
    <property type="protein sequence ID" value="KAF9597638.1"/>
    <property type="molecule type" value="Genomic_DNA"/>
</dbReference>
<evidence type="ECO:0000256" key="1">
    <source>
        <dbReference type="ARBA" id="ARBA00022723"/>
    </source>
</evidence>
<dbReference type="Gene3D" id="3.30.40.10">
    <property type="entry name" value="Zinc/RING finger domain, C3HC4 (zinc finger)"/>
    <property type="match status" value="1"/>
</dbReference>
<feature type="compositionally biased region" description="Basic and acidic residues" evidence="5">
    <location>
        <begin position="565"/>
        <end position="577"/>
    </location>
</feature>
<dbReference type="GO" id="GO:0008270">
    <property type="term" value="F:zinc ion binding"/>
    <property type="evidence" value="ECO:0007669"/>
    <property type="project" value="UniProtKB-KW"/>
</dbReference>
<keyword evidence="9" id="KW-1185">Reference proteome</keyword>
<dbReference type="InterPro" id="IPR013083">
    <property type="entry name" value="Znf_RING/FYVE/PHD"/>
</dbReference>
<sequence>MLCVLLLVLSGVPIRTTNRPGTQLLGANGRDDGPAITTCTREGINKIILSGCDARIFCLGVRIARRRTVKQVLNLIPKEADGELFEDAVARVCRCIGGGNATDNAGSDSDLEVVADTVTVNLRCPMSGSRMKIVGRFKPCAHMGCFDLDTFVELNQRSRKLRGCGEEVTEIDVKPDGSWRVKNGDEHSDDLLQWHFPDSSLCVIPDRDIKPDLETLKQIKQGGSEGHTSLKLKIKKNHNEIWQVSKPENMHSLSSENHFEQKFVNQSHKIMPMTNSTTGSCREGEDPSVNQDGAGQYCFSANNGIELDSVSMNFESAYGATNRKHSAPSTNADIIILTDSEDDNGNLVSPEAIYATGQADAIDIHFSVPTPGLPNSYPEDPGVSTSGGICLFPCNDNEIGMPPWPSMTSGTQGGTGFQLFGAEADVSDAIVDVQHTSNPCPASLNGYALGTDTTECGRLVPYPVCPTSTTVNDGLVETPLAFGGDDPSLQIFLPARPTGSSVQADLRVHADMSNGLRTEDWISLRLGGGGSDHGDSTGRRQQYASKEGRMETLADTASLILSMSDDRSGRAITDKQRFGGPFSHPRQPRSVRPRLYLSIDSDSD</sequence>
<evidence type="ECO:0000256" key="2">
    <source>
        <dbReference type="ARBA" id="ARBA00022771"/>
    </source>
</evidence>
<evidence type="ECO:0000313" key="9">
    <source>
        <dbReference type="Proteomes" id="UP000631114"/>
    </source>
</evidence>
<reference evidence="8 9" key="1">
    <citation type="submission" date="2020-10" db="EMBL/GenBank/DDBJ databases">
        <title>The Coptis chinensis genome and diversification of protoberbering-type alkaloids.</title>
        <authorList>
            <person name="Wang B."/>
            <person name="Shu S."/>
            <person name="Song C."/>
            <person name="Liu Y."/>
        </authorList>
    </citation>
    <scope>NUCLEOTIDE SEQUENCE [LARGE SCALE GENOMIC DNA]</scope>
    <source>
        <strain evidence="8">HL-2020</strain>
        <tissue evidence="8">Leaf</tissue>
    </source>
</reference>
<dbReference type="GO" id="GO:0061665">
    <property type="term" value="F:SUMO ligase activity"/>
    <property type="evidence" value="ECO:0007669"/>
    <property type="project" value="TreeGrafter"/>
</dbReference>
<keyword evidence="1" id="KW-0479">Metal-binding</keyword>
<dbReference type="GO" id="GO:0000785">
    <property type="term" value="C:chromatin"/>
    <property type="evidence" value="ECO:0007669"/>
    <property type="project" value="TreeGrafter"/>
</dbReference>
<keyword evidence="3" id="KW-0862">Zinc</keyword>
<dbReference type="AlphaFoldDB" id="A0A835LJ87"/>
<keyword evidence="2 4" id="KW-0863">Zinc-finger</keyword>
<evidence type="ECO:0000313" key="8">
    <source>
        <dbReference type="EMBL" id="KAF9597638.1"/>
    </source>
</evidence>
<organism evidence="8 9">
    <name type="scientific">Coptis chinensis</name>
    <dbReference type="NCBI Taxonomy" id="261450"/>
    <lineage>
        <taxon>Eukaryota</taxon>
        <taxon>Viridiplantae</taxon>
        <taxon>Streptophyta</taxon>
        <taxon>Embryophyta</taxon>
        <taxon>Tracheophyta</taxon>
        <taxon>Spermatophyta</taxon>
        <taxon>Magnoliopsida</taxon>
        <taxon>Ranunculales</taxon>
        <taxon>Ranunculaceae</taxon>
        <taxon>Coptidoideae</taxon>
        <taxon>Coptis</taxon>
    </lineage>
</organism>
<dbReference type="Proteomes" id="UP000631114">
    <property type="component" value="Unassembled WGS sequence"/>
</dbReference>
<protein>
    <recommendedName>
        <fullName evidence="7">SP-RING-type domain-containing protein</fullName>
    </recommendedName>
</protein>
<dbReference type="Pfam" id="PF02891">
    <property type="entry name" value="zf-MIZ"/>
    <property type="match status" value="1"/>
</dbReference>
<dbReference type="PANTHER" id="PTHR10782:SF102">
    <property type="entry name" value="E3 SUMO-PROTEIN LIGASE SIZ1"/>
    <property type="match status" value="1"/>
</dbReference>
<feature type="chain" id="PRO_5033059595" description="SP-RING-type domain-containing protein" evidence="6">
    <location>
        <begin position="18"/>
        <end position="604"/>
    </location>
</feature>
<gene>
    <name evidence="8" type="ORF">IFM89_020198</name>
</gene>
<feature type="signal peptide" evidence="6">
    <location>
        <begin position="1"/>
        <end position="17"/>
    </location>
</feature>